<comment type="similarity">
    <text evidence="2">Belongs to the AOR/FOR family.</text>
</comment>
<keyword evidence="6" id="KW-0408">Iron</keyword>
<dbReference type="GO" id="GO:0051539">
    <property type="term" value="F:4 iron, 4 sulfur cluster binding"/>
    <property type="evidence" value="ECO:0007669"/>
    <property type="project" value="UniProtKB-KW"/>
</dbReference>
<protein>
    <submittedName>
        <fullName evidence="10">Aldehyde:ferredoxin oxidoreductase</fullName>
    </submittedName>
</protein>
<keyword evidence="3" id="KW-0004">4Fe-4S</keyword>
<dbReference type="InterPro" id="IPR036021">
    <property type="entry name" value="Tungsten_al_ferr_oxy-like_C"/>
</dbReference>
<dbReference type="SUPFAM" id="SSF56228">
    <property type="entry name" value="Aldehyde ferredoxin oxidoreductase, N-terminal domain"/>
    <property type="match status" value="1"/>
</dbReference>
<keyword evidence="5" id="KW-0560">Oxidoreductase</keyword>
<dbReference type="AlphaFoldDB" id="A0A1I2VFZ4"/>
<keyword evidence="7" id="KW-0411">Iron-sulfur</keyword>
<feature type="domain" description="Aldehyde ferredoxin oxidoreductase N-terminal" evidence="9">
    <location>
        <begin position="51"/>
        <end position="258"/>
    </location>
</feature>
<dbReference type="Proteomes" id="UP000199337">
    <property type="component" value="Unassembled WGS sequence"/>
</dbReference>
<dbReference type="GO" id="GO:0046872">
    <property type="term" value="F:metal ion binding"/>
    <property type="evidence" value="ECO:0007669"/>
    <property type="project" value="UniProtKB-KW"/>
</dbReference>
<evidence type="ECO:0000259" key="9">
    <source>
        <dbReference type="SMART" id="SM00790"/>
    </source>
</evidence>
<dbReference type="SUPFAM" id="SSF48310">
    <property type="entry name" value="Aldehyde ferredoxin oxidoreductase, C-terminal domains"/>
    <property type="match status" value="1"/>
</dbReference>
<keyword evidence="4" id="KW-0479">Metal-binding</keyword>
<dbReference type="InterPro" id="IPR013985">
    <property type="entry name" value="Ald_Fedxn_OxRdtase_dom3"/>
</dbReference>
<dbReference type="Gene3D" id="3.60.9.10">
    <property type="entry name" value="Aldehyde ferredoxin oxidoreductase, N-terminal domain"/>
    <property type="match status" value="1"/>
</dbReference>
<evidence type="ECO:0000256" key="1">
    <source>
        <dbReference type="ARBA" id="ARBA00001966"/>
    </source>
</evidence>
<name>A0A1I2VFZ4_9FIRM</name>
<dbReference type="InterPro" id="IPR001203">
    <property type="entry name" value="OxRdtase_Ald_Fedxn_C"/>
</dbReference>
<evidence type="ECO:0000256" key="4">
    <source>
        <dbReference type="ARBA" id="ARBA00022723"/>
    </source>
</evidence>
<dbReference type="InterPro" id="IPR051919">
    <property type="entry name" value="W-dependent_AOR"/>
</dbReference>
<dbReference type="GO" id="GO:0016625">
    <property type="term" value="F:oxidoreductase activity, acting on the aldehyde or oxo group of donors, iron-sulfur protein as acceptor"/>
    <property type="evidence" value="ECO:0007669"/>
    <property type="project" value="InterPro"/>
</dbReference>
<dbReference type="PANTHER" id="PTHR30038:SF0">
    <property type="entry name" value="TUNGSTEN-CONTAINING ALDEHYDE FERREDOXIN OXIDOREDUCTASE"/>
    <property type="match status" value="1"/>
</dbReference>
<keyword evidence="11" id="KW-1185">Reference proteome</keyword>
<dbReference type="Gene3D" id="1.10.599.10">
    <property type="entry name" value="Aldehyde Ferredoxin Oxidoreductase Protein, subunit A, domain 3"/>
    <property type="match status" value="1"/>
</dbReference>
<accession>A0A1I2VFZ4</accession>
<gene>
    <name evidence="10" type="ORF">SAMN05660649_03000</name>
</gene>
<dbReference type="EMBL" id="FOOX01000011">
    <property type="protein sequence ID" value="SFG88245.1"/>
    <property type="molecule type" value="Genomic_DNA"/>
</dbReference>
<evidence type="ECO:0000256" key="8">
    <source>
        <dbReference type="ARBA" id="ARBA00049934"/>
    </source>
</evidence>
<organism evidence="10 11">
    <name type="scientific">Desulfotruncus arcticus DSM 17038</name>
    <dbReference type="NCBI Taxonomy" id="1121424"/>
    <lineage>
        <taxon>Bacteria</taxon>
        <taxon>Bacillati</taxon>
        <taxon>Bacillota</taxon>
        <taxon>Clostridia</taxon>
        <taxon>Eubacteriales</taxon>
        <taxon>Desulfallaceae</taxon>
        <taxon>Desulfotruncus</taxon>
    </lineage>
</organism>
<dbReference type="InterPro" id="IPR013983">
    <property type="entry name" value="Ald_Fedxn_OxRdtase_N"/>
</dbReference>
<dbReference type="Gene3D" id="1.10.569.10">
    <property type="entry name" value="Aldehyde Ferredoxin Oxidoreductase Protein, subunit A, domain 2"/>
    <property type="match status" value="1"/>
</dbReference>
<dbReference type="Pfam" id="PF01314">
    <property type="entry name" value="AFOR_C"/>
    <property type="match status" value="1"/>
</dbReference>
<evidence type="ECO:0000313" key="10">
    <source>
        <dbReference type="EMBL" id="SFG88245.1"/>
    </source>
</evidence>
<dbReference type="GO" id="GO:0009055">
    <property type="term" value="F:electron transfer activity"/>
    <property type="evidence" value="ECO:0007669"/>
    <property type="project" value="InterPro"/>
</dbReference>
<evidence type="ECO:0000256" key="7">
    <source>
        <dbReference type="ARBA" id="ARBA00023014"/>
    </source>
</evidence>
<evidence type="ECO:0000256" key="5">
    <source>
        <dbReference type="ARBA" id="ARBA00023002"/>
    </source>
</evidence>
<dbReference type="InterPro" id="IPR013984">
    <property type="entry name" value="Ald_Fedxn_OxRdtase_dom2"/>
</dbReference>
<dbReference type="STRING" id="341036.SAMN05660649_03000"/>
<evidence type="ECO:0000313" key="11">
    <source>
        <dbReference type="Proteomes" id="UP000199337"/>
    </source>
</evidence>
<sequence>MINKYAGLNSLAFSLRKGLFYIHKRYICCTGMKSLHHGDIYLKSNQTVVLIMEKLLRVNMSNLTVKEEKVPEAYKDLGGRGLTSRILLDEIDATCHPLGEGSKLIVAPGILSGTKCPNSGRLSFGGKSPLTGGIKEANAGTPLAHKLASLGYKAIIVEGLPQGEGYHLLHISDAGARLEPAGELAGLGTYEFNSRVRGRYHEKIYCICVGPAGERKMANAGISCNDPEGGPGRFAGRGGLGAVMGSKKLKAIVVDTGKTFDAPVVDKEKYSEASKKFARILRENPVSGEGLPLYGTNVLMNIINEAGALPTRNFRYGRFEGASKISGEELSARAKARGGVGAPTHNCHPGCVIRCSNIYPDENGEALCSPIEYETAWALGANLEIDDLDVVARLNRICNDLGLDTIDAGGALGVAMEAGIIPFGDGQAAINLLEEVGKDTPLGHIIGQGADTVGKTYGVTRVATVKGQHLPAYDPRAVKGIGATYAMTTMGADHTAGYAVTMNVLKSGGYVDPLKAEGQVALSVNLQVATAALDAMGLCIFVAFALLDNPDGWPTVLDIWNAKNGDNHSIDDIMEMGRQVLRVEREFNRRAGFTPAHDRLPEFFRREPLPPHNTVFDIPPEEMDQMNEQFNMIK</sequence>
<comment type="cofactor">
    <cofactor evidence="8">
        <name>tungstopterin</name>
        <dbReference type="ChEBI" id="CHEBI:30402"/>
    </cofactor>
</comment>
<evidence type="ECO:0000256" key="6">
    <source>
        <dbReference type="ARBA" id="ARBA00023004"/>
    </source>
</evidence>
<reference evidence="11" key="1">
    <citation type="submission" date="2016-10" db="EMBL/GenBank/DDBJ databases">
        <authorList>
            <person name="Varghese N."/>
            <person name="Submissions S."/>
        </authorList>
    </citation>
    <scope>NUCLEOTIDE SEQUENCE [LARGE SCALE GENOMIC DNA]</scope>
    <source>
        <strain evidence="11">DSM 17038</strain>
    </source>
</reference>
<evidence type="ECO:0000256" key="2">
    <source>
        <dbReference type="ARBA" id="ARBA00011032"/>
    </source>
</evidence>
<dbReference type="InterPro" id="IPR036503">
    <property type="entry name" value="Ald_Fedxn_OxRdtase_N_sf"/>
</dbReference>
<dbReference type="PANTHER" id="PTHR30038">
    <property type="entry name" value="ALDEHYDE FERREDOXIN OXIDOREDUCTASE"/>
    <property type="match status" value="1"/>
</dbReference>
<comment type="cofactor">
    <cofactor evidence="1">
        <name>[4Fe-4S] cluster</name>
        <dbReference type="ChEBI" id="CHEBI:49883"/>
    </cofactor>
</comment>
<dbReference type="Pfam" id="PF02730">
    <property type="entry name" value="AFOR_N"/>
    <property type="match status" value="1"/>
</dbReference>
<evidence type="ECO:0000256" key="3">
    <source>
        <dbReference type="ARBA" id="ARBA00022485"/>
    </source>
</evidence>
<dbReference type="SMART" id="SM00790">
    <property type="entry name" value="AFOR_N"/>
    <property type="match status" value="1"/>
</dbReference>
<proteinExistence type="inferred from homology"/>